<accession>A0A2H9TBX6</accession>
<name>A0A2H9TBX6_9ZZZZ</name>
<proteinExistence type="predicted"/>
<sequence length="83" mass="9566">MKKQGFYMTPVVGQLVRKPWSKSCRVATDLDRYMVEGSSYYSDQKYLEKPMKMIKLPENICNIVDTRQAFCSTIGSKTGYLPD</sequence>
<dbReference type="AlphaFoldDB" id="A0A2H9TBX6"/>
<comment type="caution">
    <text evidence="1">The sequence shown here is derived from an EMBL/GenBank/DDBJ whole genome shotgun (WGS) entry which is preliminary data.</text>
</comment>
<evidence type="ECO:0000313" key="1">
    <source>
        <dbReference type="EMBL" id="PJE80746.1"/>
    </source>
</evidence>
<gene>
    <name evidence="1" type="ORF">CI610_00234</name>
</gene>
<dbReference type="EMBL" id="NSIT01000006">
    <property type="protein sequence ID" value="PJE80746.1"/>
    <property type="molecule type" value="Genomic_DNA"/>
</dbReference>
<reference evidence="1" key="1">
    <citation type="journal article" date="2017" name="Appl. Environ. Microbiol.">
        <title>Molecular characterization of an Endozoicomonas-like organism causing infection in king scallop Pecten maximus L.</title>
        <authorList>
            <person name="Cano I."/>
            <person name="van Aerle R."/>
            <person name="Ross S."/>
            <person name="Verner-Jeffreys D.W."/>
            <person name="Paley R.K."/>
            <person name="Rimmer G."/>
            <person name="Ryder D."/>
            <person name="Hooper P."/>
            <person name="Stone D."/>
            <person name="Feist S.W."/>
        </authorList>
    </citation>
    <scope>NUCLEOTIDE SEQUENCE</scope>
</reference>
<protein>
    <submittedName>
        <fullName evidence="1">Uncharacterized protein</fullName>
    </submittedName>
</protein>
<organism evidence="1">
    <name type="scientific">invertebrate metagenome</name>
    <dbReference type="NCBI Taxonomy" id="1711999"/>
    <lineage>
        <taxon>unclassified sequences</taxon>
        <taxon>metagenomes</taxon>
        <taxon>organismal metagenomes</taxon>
    </lineage>
</organism>